<dbReference type="eggNOG" id="ENOG5031CQW">
    <property type="taxonomic scope" value="Bacteria"/>
</dbReference>
<dbReference type="RefSeq" id="WP_015708986.1">
    <property type="nucleotide sequence ID" value="NC_015578.1"/>
</dbReference>
<evidence type="ECO:0000313" key="3">
    <source>
        <dbReference type="Proteomes" id="UP000009223"/>
    </source>
</evidence>
<dbReference type="KEGG" id="tpi:TREPR_1084"/>
<keyword evidence="2" id="KW-0449">Lipoprotein</keyword>
<reference evidence="2 3" key="2">
    <citation type="journal article" date="2011" name="ISME J.">
        <title>RNA-seq reveals cooperative metabolic interactions between two termite-gut spirochete species in co-culture.</title>
        <authorList>
            <person name="Rosenthal A.Z."/>
            <person name="Matson E.G."/>
            <person name="Eldar A."/>
            <person name="Leadbetter J.R."/>
        </authorList>
    </citation>
    <scope>NUCLEOTIDE SEQUENCE [LARGE SCALE GENOMIC DNA]</scope>
    <source>
        <strain evidence="3">ATCC BAA-887 / DSM 12427 / ZAS-2</strain>
    </source>
</reference>
<keyword evidence="3" id="KW-1185">Reference proteome</keyword>
<dbReference type="AlphaFoldDB" id="F5YHB9"/>
<dbReference type="EMBL" id="CP001843">
    <property type="protein sequence ID" value="AEF86257.1"/>
    <property type="molecule type" value="Genomic_DNA"/>
</dbReference>
<evidence type="ECO:0000256" key="1">
    <source>
        <dbReference type="SAM" id="MobiDB-lite"/>
    </source>
</evidence>
<dbReference type="OrthoDB" id="9794842at2"/>
<evidence type="ECO:0000313" key="2">
    <source>
        <dbReference type="EMBL" id="AEF86257.1"/>
    </source>
</evidence>
<dbReference type="PROSITE" id="PS51257">
    <property type="entry name" value="PROKAR_LIPOPROTEIN"/>
    <property type="match status" value="1"/>
</dbReference>
<accession>F5YHB9</accession>
<reference evidence="3" key="1">
    <citation type="submission" date="2009-12" db="EMBL/GenBank/DDBJ databases">
        <title>Complete sequence of Treponema primitia strain ZAS-2.</title>
        <authorList>
            <person name="Tetu S.G."/>
            <person name="Matson E."/>
            <person name="Ren Q."/>
            <person name="Seshadri R."/>
            <person name="Elbourne L."/>
            <person name="Hassan K.A."/>
            <person name="Durkin A."/>
            <person name="Radune D."/>
            <person name="Mohamoud Y."/>
            <person name="Shay R."/>
            <person name="Jin S."/>
            <person name="Zhang X."/>
            <person name="Lucey K."/>
            <person name="Ballor N.R."/>
            <person name="Ottesen E."/>
            <person name="Rosenthal R."/>
            <person name="Allen A."/>
            <person name="Leadbetter J.R."/>
            <person name="Paulsen I.T."/>
        </authorList>
    </citation>
    <scope>NUCLEOTIDE SEQUENCE [LARGE SCALE GENOMIC DNA]</scope>
    <source>
        <strain evidence="3">ATCC BAA-887 / DSM 12427 / ZAS-2</strain>
    </source>
</reference>
<dbReference type="HOGENOM" id="CLU_368391_0_0_12"/>
<feature type="compositionally biased region" description="Polar residues" evidence="1">
    <location>
        <begin position="162"/>
        <end position="171"/>
    </location>
</feature>
<name>F5YHB9_TREPZ</name>
<feature type="region of interest" description="Disordered" evidence="1">
    <location>
        <begin position="133"/>
        <end position="331"/>
    </location>
</feature>
<protein>
    <submittedName>
        <fullName evidence="2">Putative lipoprotein</fullName>
    </submittedName>
</protein>
<dbReference type="STRING" id="545694.TREPR_1084"/>
<gene>
    <name evidence="2" type="ordered locus">TREPR_1084</name>
</gene>
<dbReference type="Proteomes" id="UP000009223">
    <property type="component" value="Chromosome"/>
</dbReference>
<feature type="compositionally biased region" description="Polar residues" evidence="1">
    <location>
        <begin position="222"/>
        <end position="233"/>
    </location>
</feature>
<organism evidence="2 3">
    <name type="scientific">Treponema primitia (strain ATCC BAA-887 / DSM 12427 / ZAS-2)</name>
    <dbReference type="NCBI Taxonomy" id="545694"/>
    <lineage>
        <taxon>Bacteria</taxon>
        <taxon>Pseudomonadati</taxon>
        <taxon>Spirochaetota</taxon>
        <taxon>Spirochaetia</taxon>
        <taxon>Spirochaetales</taxon>
        <taxon>Treponemataceae</taxon>
        <taxon>Treponema</taxon>
    </lineage>
</organism>
<feature type="compositionally biased region" description="Polar residues" evidence="1">
    <location>
        <begin position="251"/>
        <end position="267"/>
    </location>
</feature>
<proteinExistence type="predicted"/>
<sequence length="756" mass="80825">MRRFLLFIITTGLAVLFAGCGELDAVFPSQGTYRVNARVDNDHTLDEYSIVHHSSSIRPFFENSVTNDPDIRGLIVFVQNSGGTTVSRKVQYLISNDSKDQQDPAQETPAKLLVEVPPPDSTMEVLAPVLDDNLPAEVPAPDSAGEFPTETDVQNPLDPETPSESPPSKVSDSGGLKDPPPAVLSAPVSIEEPPAKLSAPASTGKLPAETDISHGAQGGGTSSEASPGKTQPVQAAGENRNNAGDPLTVQAAGQSGTSSGENPTVPDTAQAAGENRDKPGDSIMVQAAGQSGTSSEASPDSVSAAEAKVQDPPPKSDANPPRTEEQSTGSREYKDEIILVKTLEQYLPAFQILEELDIGQYNIVFQVMGDQEVLYRSFKPIYFLADADFTLGEIQSYLPATNVGKSLIPPGINVVLETEISADKRLDPYIIWQYGKKIIAQGRKSAGANYILWKTPEQPGLLNIRAEVFPLLPGDRLPANMLGKFKSLSLPVSTKVRGLKYFDEKAGTFTNWYQLWGNLEDTKAPGDTAKQLQTLADKKPRWIPHNGIYGLSTGPQDVYTLPGKPFTVSAGELGKGRILLRLAPLDGTILHAAFAAGGGLPGNAELNLSAQGETLVLELSSYGVPKDWSPENSAADTPTEDEPLRQSLTLNLNEADAYISLFIYFEIAPNRFSAKLSLENPDSETALISLPLANPLTGDSTVLLGARKKPESRSFDTNDDSSNEAAILNELALAFTQTRYEGDAFGGSAEETVSPP</sequence>
<feature type="compositionally biased region" description="Polar residues" evidence="1">
    <location>
        <begin position="288"/>
        <end position="301"/>
    </location>
</feature>